<dbReference type="EMBL" id="LEKV01005135">
    <property type="protein sequence ID" value="KVH89831.1"/>
    <property type="molecule type" value="Genomic_DNA"/>
</dbReference>
<name>A0A118JTH9_CYNCS</name>
<evidence type="ECO:0000313" key="3">
    <source>
        <dbReference type="Proteomes" id="UP000243975"/>
    </source>
</evidence>
<gene>
    <name evidence="2" type="ORF">Ccrd_008177</name>
</gene>
<dbReference type="Proteomes" id="UP000243975">
    <property type="component" value="Unassembled WGS sequence"/>
</dbReference>
<keyword evidence="3" id="KW-1185">Reference proteome</keyword>
<reference evidence="2 3" key="1">
    <citation type="journal article" date="2016" name="Sci. Rep.">
        <title>The genome sequence of the outbreeding globe artichoke constructed de novo incorporating a phase-aware low-pass sequencing strategy of F1 progeny.</title>
        <authorList>
            <person name="Scaglione D."/>
            <person name="Reyes-Chin-Wo S."/>
            <person name="Acquadro A."/>
            <person name="Froenicke L."/>
            <person name="Portis E."/>
            <person name="Beitel C."/>
            <person name="Tirone M."/>
            <person name="Mauro R."/>
            <person name="Lo Monaco A."/>
            <person name="Mauromicale G."/>
            <person name="Faccioli P."/>
            <person name="Cattivelli L."/>
            <person name="Rieseberg L."/>
            <person name="Michelmore R."/>
            <person name="Lanteri S."/>
        </authorList>
    </citation>
    <scope>NUCLEOTIDE SEQUENCE [LARGE SCALE GENOMIC DNA]</scope>
    <source>
        <strain evidence="2">2C</strain>
    </source>
</reference>
<protein>
    <submittedName>
        <fullName evidence="2">Uncharacterized protein</fullName>
    </submittedName>
</protein>
<evidence type="ECO:0000313" key="2">
    <source>
        <dbReference type="EMBL" id="KVH89831.1"/>
    </source>
</evidence>
<organism evidence="2 3">
    <name type="scientific">Cynara cardunculus var. scolymus</name>
    <name type="common">Globe artichoke</name>
    <name type="synonym">Cynara scolymus</name>
    <dbReference type="NCBI Taxonomy" id="59895"/>
    <lineage>
        <taxon>Eukaryota</taxon>
        <taxon>Viridiplantae</taxon>
        <taxon>Streptophyta</taxon>
        <taxon>Embryophyta</taxon>
        <taxon>Tracheophyta</taxon>
        <taxon>Spermatophyta</taxon>
        <taxon>Magnoliopsida</taxon>
        <taxon>eudicotyledons</taxon>
        <taxon>Gunneridae</taxon>
        <taxon>Pentapetalae</taxon>
        <taxon>asterids</taxon>
        <taxon>campanulids</taxon>
        <taxon>Asterales</taxon>
        <taxon>Asteraceae</taxon>
        <taxon>Carduoideae</taxon>
        <taxon>Cardueae</taxon>
        <taxon>Carduinae</taxon>
        <taxon>Cynara</taxon>
    </lineage>
</organism>
<dbReference type="AlphaFoldDB" id="A0A118JTH9"/>
<feature type="region of interest" description="Disordered" evidence="1">
    <location>
        <begin position="51"/>
        <end position="104"/>
    </location>
</feature>
<feature type="compositionally biased region" description="Polar residues" evidence="1">
    <location>
        <begin position="52"/>
        <end position="62"/>
    </location>
</feature>
<accession>A0A118JTH9</accession>
<comment type="caution">
    <text evidence="2">The sequence shown here is derived from an EMBL/GenBank/DDBJ whole genome shotgun (WGS) entry which is preliminary data.</text>
</comment>
<dbReference type="Gramene" id="KVH89831">
    <property type="protein sequence ID" value="KVH89831"/>
    <property type="gene ID" value="Ccrd_008177"/>
</dbReference>
<proteinExistence type="predicted"/>
<evidence type="ECO:0000256" key="1">
    <source>
        <dbReference type="SAM" id="MobiDB-lite"/>
    </source>
</evidence>
<feature type="compositionally biased region" description="Basic and acidic residues" evidence="1">
    <location>
        <begin position="63"/>
        <end position="73"/>
    </location>
</feature>
<feature type="region of interest" description="Disordered" evidence="1">
    <location>
        <begin position="1"/>
        <end position="20"/>
    </location>
</feature>
<sequence length="316" mass="35283">MADFGGFPVNQHQRRGRKKSERIMIKTYFSNFKNTIDNPVDVDAEADLERTNALSSNEQGSSKGKEAEVERTHGVPSTAQRSRKGKVLEIPNTQEPTEAEVERAYGVPRPAHASSKGKDVEVERTYAVPNTAQGSSKGKVLEILNTQEPTAVDQKMVSGDNVRNEAKSPNEIMYAPRKVNNEKVKEGTECIIMMRERIADLHSSRTEADMLLQGYVERFSGDNCFDQFKHDLARMFKDSIWETRQDEGQRSDKVLTVVDVTPPKMTTTSDPFMLSPLSQFWTSPTVIAEVDRASNDRAAITAKGVGCNTDPKLLEK</sequence>
<feature type="non-terminal residue" evidence="2">
    <location>
        <position position="1"/>
    </location>
</feature>